<accession>A0AAV3XL92</accession>
<evidence type="ECO:0000259" key="2">
    <source>
        <dbReference type="Pfam" id="PF14690"/>
    </source>
</evidence>
<evidence type="ECO:0000313" key="3">
    <source>
        <dbReference type="EMBL" id="GET43433.1"/>
    </source>
</evidence>
<dbReference type="Pfam" id="PF14690">
    <property type="entry name" value="Zn_ribbon_ISL3"/>
    <property type="match status" value="1"/>
</dbReference>
<dbReference type="Proteomes" id="UP001050975">
    <property type="component" value="Unassembled WGS sequence"/>
</dbReference>
<dbReference type="Pfam" id="PF13542">
    <property type="entry name" value="HTH_Tnp_ISL3"/>
    <property type="match status" value="1"/>
</dbReference>
<organism evidence="3 4">
    <name type="scientific">Microseira wollei NIES-4236</name>
    <dbReference type="NCBI Taxonomy" id="2530354"/>
    <lineage>
        <taxon>Bacteria</taxon>
        <taxon>Bacillati</taxon>
        <taxon>Cyanobacteriota</taxon>
        <taxon>Cyanophyceae</taxon>
        <taxon>Oscillatoriophycideae</taxon>
        <taxon>Aerosakkonematales</taxon>
        <taxon>Aerosakkonemataceae</taxon>
        <taxon>Microseira</taxon>
    </lineage>
</organism>
<keyword evidence="4" id="KW-1185">Reference proteome</keyword>
<proteinExistence type="predicted"/>
<protein>
    <recommendedName>
        <fullName evidence="5">Transposase</fullName>
    </recommendedName>
</protein>
<gene>
    <name evidence="3" type="ORF">MiSe_82560</name>
</gene>
<name>A0AAV3XL92_9CYAN</name>
<dbReference type="EMBL" id="BLAY01000222">
    <property type="protein sequence ID" value="GET43433.1"/>
    <property type="molecule type" value="Genomic_DNA"/>
</dbReference>
<comment type="caution">
    <text evidence="3">The sequence shown here is derived from an EMBL/GenBank/DDBJ whole genome shotgun (WGS) entry which is preliminary data.</text>
</comment>
<dbReference type="RefSeq" id="WP_226592248.1">
    <property type="nucleotide sequence ID" value="NZ_BLAY01000222.1"/>
</dbReference>
<evidence type="ECO:0000313" key="4">
    <source>
        <dbReference type="Proteomes" id="UP001050975"/>
    </source>
</evidence>
<feature type="domain" description="Transposase IS204/IS1001/IS1096/IS1165 helix-turn-helix" evidence="1">
    <location>
        <begin position="88"/>
        <end position="137"/>
    </location>
</feature>
<dbReference type="InterPro" id="IPR032877">
    <property type="entry name" value="Transposase_HTH"/>
</dbReference>
<evidence type="ECO:0000259" key="1">
    <source>
        <dbReference type="Pfam" id="PF13542"/>
    </source>
</evidence>
<dbReference type="AlphaFoldDB" id="A0AAV3XL92"/>
<evidence type="ECO:0008006" key="5">
    <source>
        <dbReference type="Google" id="ProtNLM"/>
    </source>
</evidence>
<feature type="domain" description="Transposase IS204/IS1001/IS1096/IS1165 zinc-finger" evidence="2">
    <location>
        <begin position="38"/>
        <end position="82"/>
    </location>
</feature>
<sequence>MMKSPLDTLLNLAGTTVESFQQVEGYICLHLKILNRGMHCPHCQRYTEKLHQTTYILVRDLPSFGQPVYLKVPRRRFYCRTCQKYSTERLDFIDWRQAHTQRYEQNIYQRVLATNMEQVSREEGLSREEIEGIFRRVNQSLKKRLDPS</sequence>
<dbReference type="InterPro" id="IPR029261">
    <property type="entry name" value="Transposase_Znf"/>
</dbReference>
<reference evidence="3" key="1">
    <citation type="submission" date="2019-10" db="EMBL/GenBank/DDBJ databases">
        <title>Draft genome sequece of Microseira wollei NIES-4236.</title>
        <authorList>
            <person name="Yamaguchi H."/>
            <person name="Suzuki S."/>
            <person name="Kawachi M."/>
        </authorList>
    </citation>
    <scope>NUCLEOTIDE SEQUENCE</scope>
    <source>
        <strain evidence="3">NIES-4236</strain>
    </source>
</reference>